<organism evidence="4 5">
    <name type="scientific">Streptomyces thermoalcalitolerans</name>
    <dbReference type="NCBI Taxonomy" id="65605"/>
    <lineage>
        <taxon>Bacteria</taxon>
        <taxon>Bacillati</taxon>
        <taxon>Actinomycetota</taxon>
        <taxon>Actinomycetes</taxon>
        <taxon>Kitasatosporales</taxon>
        <taxon>Streptomycetaceae</taxon>
        <taxon>Streptomyces</taxon>
    </lineage>
</organism>
<dbReference type="SMART" id="SM00530">
    <property type="entry name" value="HTH_XRE"/>
    <property type="match status" value="1"/>
</dbReference>
<sequence length="441" mass="44672">MPRWKALPDELDPQIKEFMSHLRQLVDRSGLSIAALADRTGYSKTSWERYLDGRLLAPKGAVVALAEATGTNPVHLTTMWELAERAWSRAEMRHDSTMEAIRISQARAALGEPGGDAPGAEADGSTSSRKSGSATTTSRTPRVPAQPTASDADAREGTPKLKKSAPASDSGAKARAASGTEARTGSGTGAQTASGTGARTPTSGNSWNVAGYRGPSRAGGRPPGAKAAPPPAPPRPGGPGHTQGMPVPPGPYAAPTALPGPYGGSPQASPPASGGAVGARGQQVLMFFAGLVAALVLIGAVFYFTGLDVGLNAGGASASPSPSGTQPDLPPGVKCKGDSCTGKDAERMGCSGERATTVRSVTVGATFLEIRHSETCGAAWARITQAVPGDEVQVMVGSHKETGGITKDGESIAYTPMIAVKDAAQATACATLVSGQRGCTP</sequence>
<dbReference type="InterPro" id="IPR001387">
    <property type="entry name" value="Cro/C1-type_HTH"/>
</dbReference>
<keyword evidence="2" id="KW-0472">Membrane</keyword>
<feature type="compositionally biased region" description="Pro residues" evidence="1">
    <location>
        <begin position="228"/>
        <end position="237"/>
    </location>
</feature>
<comment type="caution">
    <text evidence="4">The sequence shown here is derived from an EMBL/GenBank/DDBJ whole genome shotgun (WGS) entry which is preliminary data.</text>
</comment>
<gene>
    <name evidence="4" type="ORF">GCM10009549_31600</name>
</gene>
<protein>
    <submittedName>
        <fullName evidence="4">XRE family transcriptional regulator</fullName>
    </submittedName>
</protein>
<dbReference type="InterPro" id="IPR021224">
    <property type="entry name" value="DUF2690"/>
</dbReference>
<proteinExistence type="predicted"/>
<feature type="region of interest" description="Disordered" evidence="1">
    <location>
        <begin position="110"/>
        <end position="277"/>
    </location>
</feature>
<dbReference type="InterPro" id="IPR010982">
    <property type="entry name" value="Lambda_DNA-bd_dom_sf"/>
</dbReference>
<feature type="compositionally biased region" description="Polar residues" evidence="1">
    <location>
        <begin position="125"/>
        <end position="140"/>
    </location>
</feature>
<evidence type="ECO:0000256" key="2">
    <source>
        <dbReference type="SAM" id="Phobius"/>
    </source>
</evidence>
<name>A0ABN1NSJ6_9ACTN</name>
<dbReference type="EMBL" id="BAAAHG010000023">
    <property type="protein sequence ID" value="GAA0915821.1"/>
    <property type="molecule type" value="Genomic_DNA"/>
</dbReference>
<feature type="compositionally biased region" description="Low complexity" evidence="1">
    <location>
        <begin position="210"/>
        <end position="227"/>
    </location>
</feature>
<feature type="domain" description="HTH cro/C1-type" evidence="3">
    <location>
        <begin position="21"/>
        <end position="76"/>
    </location>
</feature>
<feature type="transmembrane region" description="Helical" evidence="2">
    <location>
        <begin position="284"/>
        <end position="304"/>
    </location>
</feature>
<dbReference type="Pfam" id="PF13560">
    <property type="entry name" value="HTH_31"/>
    <property type="match status" value="1"/>
</dbReference>
<keyword evidence="2" id="KW-0812">Transmembrane</keyword>
<evidence type="ECO:0000259" key="3">
    <source>
        <dbReference type="SMART" id="SM00530"/>
    </source>
</evidence>
<keyword evidence="5" id="KW-1185">Reference proteome</keyword>
<keyword evidence="2" id="KW-1133">Transmembrane helix</keyword>
<accession>A0ABN1NSJ6</accession>
<dbReference type="SUPFAM" id="SSF47413">
    <property type="entry name" value="lambda repressor-like DNA-binding domains"/>
    <property type="match status" value="1"/>
</dbReference>
<dbReference type="Pfam" id="PF10901">
    <property type="entry name" value="DUF2690"/>
    <property type="match status" value="1"/>
</dbReference>
<evidence type="ECO:0000313" key="5">
    <source>
        <dbReference type="Proteomes" id="UP001501005"/>
    </source>
</evidence>
<dbReference type="CDD" id="cd00093">
    <property type="entry name" value="HTH_XRE"/>
    <property type="match status" value="1"/>
</dbReference>
<dbReference type="Proteomes" id="UP001501005">
    <property type="component" value="Unassembled WGS sequence"/>
</dbReference>
<reference evidence="4 5" key="1">
    <citation type="journal article" date="2019" name="Int. J. Syst. Evol. Microbiol.">
        <title>The Global Catalogue of Microorganisms (GCM) 10K type strain sequencing project: providing services to taxonomists for standard genome sequencing and annotation.</title>
        <authorList>
            <consortium name="The Broad Institute Genomics Platform"/>
            <consortium name="The Broad Institute Genome Sequencing Center for Infectious Disease"/>
            <person name="Wu L."/>
            <person name="Ma J."/>
        </authorList>
    </citation>
    <scope>NUCLEOTIDE SEQUENCE [LARGE SCALE GENOMIC DNA]</scope>
    <source>
        <strain evidence="4 5">JCM 10673</strain>
    </source>
</reference>
<feature type="compositionally biased region" description="Low complexity" evidence="1">
    <location>
        <begin position="264"/>
        <end position="277"/>
    </location>
</feature>
<evidence type="ECO:0000256" key="1">
    <source>
        <dbReference type="SAM" id="MobiDB-lite"/>
    </source>
</evidence>
<feature type="compositionally biased region" description="Low complexity" evidence="1">
    <location>
        <begin position="182"/>
        <end position="200"/>
    </location>
</feature>
<evidence type="ECO:0000313" key="4">
    <source>
        <dbReference type="EMBL" id="GAA0915821.1"/>
    </source>
</evidence>
<dbReference type="RefSeq" id="WP_344050162.1">
    <property type="nucleotide sequence ID" value="NZ_BAAAHG010000023.1"/>
</dbReference>